<dbReference type="SUPFAM" id="SSF48317">
    <property type="entry name" value="Acid phosphatase/Vanadium-dependent haloperoxidase"/>
    <property type="match status" value="1"/>
</dbReference>
<protein>
    <recommendedName>
        <fullName evidence="4">glucose-6-phosphatase</fullName>
        <ecNumber evidence="4">3.1.3.9</ecNumber>
    </recommendedName>
</protein>
<name>A0A5E4PTM1_9NEOP</name>
<gene>
    <name evidence="12" type="ORF">LSINAPIS_LOCUS2568</name>
</gene>
<comment type="similarity">
    <text evidence="3">Belongs to the glucose-6-phosphatase family.</text>
</comment>
<dbReference type="GO" id="GO:0051156">
    <property type="term" value="P:glucose 6-phosphate metabolic process"/>
    <property type="evidence" value="ECO:0007669"/>
    <property type="project" value="TreeGrafter"/>
</dbReference>
<dbReference type="Pfam" id="PF01569">
    <property type="entry name" value="PAP2"/>
    <property type="match status" value="1"/>
</dbReference>
<keyword evidence="7" id="KW-0378">Hydrolase</keyword>
<evidence type="ECO:0000256" key="8">
    <source>
        <dbReference type="ARBA" id="ARBA00022824"/>
    </source>
</evidence>
<dbReference type="Proteomes" id="UP000324832">
    <property type="component" value="Unassembled WGS sequence"/>
</dbReference>
<evidence type="ECO:0000256" key="3">
    <source>
        <dbReference type="ARBA" id="ARBA00009266"/>
    </source>
</evidence>
<keyword evidence="13" id="KW-1185">Reference proteome</keyword>
<evidence type="ECO:0000256" key="2">
    <source>
        <dbReference type="ARBA" id="ARBA00004742"/>
    </source>
</evidence>
<keyword evidence="9" id="KW-1133">Transmembrane helix</keyword>
<dbReference type="GO" id="GO:0005789">
    <property type="term" value="C:endoplasmic reticulum membrane"/>
    <property type="evidence" value="ECO:0007669"/>
    <property type="project" value="UniProtKB-SubCell"/>
</dbReference>
<evidence type="ECO:0000256" key="9">
    <source>
        <dbReference type="ARBA" id="ARBA00022989"/>
    </source>
</evidence>
<dbReference type="InterPro" id="IPR000326">
    <property type="entry name" value="PAP2/HPO"/>
</dbReference>
<evidence type="ECO:0000256" key="6">
    <source>
        <dbReference type="ARBA" id="ARBA00022692"/>
    </source>
</evidence>
<dbReference type="PANTHER" id="PTHR12591:SF0">
    <property type="entry name" value="FI19814P1"/>
    <property type="match status" value="1"/>
</dbReference>
<keyword evidence="6" id="KW-0812">Transmembrane</keyword>
<dbReference type="GO" id="GO:0004346">
    <property type="term" value="F:glucose-6-phosphatase activity"/>
    <property type="evidence" value="ECO:0007669"/>
    <property type="project" value="UniProtKB-EC"/>
</dbReference>
<organism evidence="12 13">
    <name type="scientific">Leptidea sinapis</name>
    <dbReference type="NCBI Taxonomy" id="189913"/>
    <lineage>
        <taxon>Eukaryota</taxon>
        <taxon>Metazoa</taxon>
        <taxon>Ecdysozoa</taxon>
        <taxon>Arthropoda</taxon>
        <taxon>Hexapoda</taxon>
        <taxon>Insecta</taxon>
        <taxon>Pterygota</taxon>
        <taxon>Neoptera</taxon>
        <taxon>Endopterygota</taxon>
        <taxon>Lepidoptera</taxon>
        <taxon>Glossata</taxon>
        <taxon>Ditrysia</taxon>
        <taxon>Papilionoidea</taxon>
        <taxon>Pieridae</taxon>
        <taxon>Dismorphiinae</taxon>
        <taxon>Leptidea</taxon>
    </lineage>
</organism>
<comment type="pathway">
    <text evidence="2">Carbohydrate biosynthesis; gluconeogenesis.</text>
</comment>
<keyword evidence="8" id="KW-0256">Endoplasmic reticulum</keyword>
<keyword evidence="10" id="KW-0472">Membrane</keyword>
<evidence type="ECO:0000256" key="4">
    <source>
        <dbReference type="ARBA" id="ARBA00012634"/>
    </source>
</evidence>
<reference evidence="12 13" key="1">
    <citation type="submission" date="2017-07" db="EMBL/GenBank/DDBJ databases">
        <authorList>
            <person name="Talla V."/>
            <person name="Backstrom N."/>
        </authorList>
    </citation>
    <scope>NUCLEOTIDE SEQUENCE [LARGE SCALE GENOMIC DNA]</scope>
</reference>
<evidence type="ECO:0000313" key="12">
    <source>
        <dbReference type="EMBL" id="VVC89446.1"/>
    </source>
</evidence>
<dbReference type="GO" id="GO:0006094">
    <property type="term" value="P:gluconeogenesis"/>
    <property type="evidence" value="ECO:0007669"/>
    <property type="project" value="UniProtKB-KW"/>
</dbReference>
<dbReference type="InterPro" id="IPR036938">
    <property type="entry name" value="PAP2/HPO_sf"/>
</dbReference>
<accession>A0A5E4PTM1</accession>
<evidence type="ECO:0000313" key="13">
    <source>
        <dbReference type="Proteomes" id="UP000324832"/>
    </source>
</evidence>
<keyword evidence="5" id="KW-0312">Gluconeogenesis</keyword>
<proteinExistence type="inferred from homology"/>
<dbReference type="EC" id="3.1.3.9" evidence="4"/>
<comment type="subcellular location">
    <subcellularLocation>
        <location evidence="1">Endoplasmic reticulum membrane</location>
        <topology evidence="1">Multi-pass membrane protein</topology>
    </subcellularLocation>
</comment>
<sequence length="242" mass="27858">MREHLYALGVSLIEIIQYWFVEWEPFFEQVNSFYNPGNMLEVLFPVVAFIDSVFASQLLLVTSFGGCLNGILKWWLLEDRPYWWVRETTYYTGTARPKLYQTAQTCETGPGCPSGHTAMAASILILAIMWISHILNDSVSYIREPNAERYARAYVRRDALPAPVSHTDDVQFYQEAPDCGTPDRSRLCPHVLRSDAERSVGVRTPTPSTCPQLRYTRWSSVLPRSLVGRCSYPSFWRRSRPF</sequence>
<evidence type="ECO:0000256" key="5">
    <source>
        <dbReference type="ARBA" id="ARBA00022432"/>
    </source>
</evidence>
<dbReference type="EMBL" id="FZQP02000548">
    <property type="protein sequence ID" value="VVC89446.1"/>
    <property type="molecule type" value="Genomic_DNA"/>
</dbReference>
<evidence type="ECO:0000256" key="1">
    <source>
        <dbReference type="ARBA" id="ARBA00004477"/>
    </source>
</evidence>
<dbReference type="PANTHER" id="PTHR12591">
    <property type="entry name" value="GLUCOSE-6-PHOSPHATASE"/>
    <property type="match status" value="1"/>
</dbReference>
<evidence type="ECO:0000256" key="7">
    <source>
        <dbReference type="ARBA" id="ARBA00022801"/>
    </source>
</evidence>
<feature type="domain" description="Phosphatidic acid phosphatase type 2/haloperoxidase" evidence="11">
    <location>
        <begin position="57"/>
        <end position="134"/>
    </location>
</feature>
<dbReference type="AlphaFoldDB" id="A0A5E4PTM1"/>
<evidence type="ECO:0000256" key="10">
    <source>
        <dbReference type="ARBA" id="ARBA00023136"/>
    </source>
</evidence>
<evidence type="ECO:0000259" key="11">
    <source>
        <dbReference type="Pfam" id="PF01569"/>
    </source>
</evidence>